<dbReference type="Proteomes" id="UP000003598">
    <property type="component" value="Unassembled WGS sequence"/>
</dbReference>
<feature type="region of interest" description="Disordered" evidence="1">
    <location>
        <begin position="1"/>
        <end position="30"/>
    </location>
</feature>
<evidence type="ECO:0000313" key="2">
    <source>
        <dbReference type="EMBL" id="EHH00297.1"/>
    </source>
</evidence>
<reference evidence="2 3" key="1">
    <citation type="submission" date="2011-03" db="EMBL/GenBank/DDBJ databases">
        <authorList>
            <person name="Weinstock G."/>
            <person name="Sodergren E."/>
            <person name="Clifton S."/>
            <person name="Fulton L."/>
            <person name="Fulton B."/>
            <person name="Courtney L."/>
            <person name="Fronick C."/>
            <person name="Harrison M."/>
            <person name="Strong C."/>
            <person name="Farmer C."/>
            <person name="Delahaunty K."/>
            <person name="Markovic C."/>
            <person name="Hall O."/>
            <person name="Minx P."/>
            <person name="Tomlinson C."/>
            <person name="Mitreva M."/>
            <person name="Hou S."/>
            <person name="Chen J."/>
            <person name="Wollam A."/>
            <person name="Pepin K.H."/>
            <person name="Johnson M."/>
            <person name="Bhonagiri V."/>
            <person name="Zhang X."/>
            <person name="Suruliraj S."/>
            <person name="Warren W."/>
            <person name="Chinwalla A."/>
            <person name="Mardis E.R."/>
            <person name="Wilson R.K."/>
        </authorList>
    </citation>
    <scope>NUCLEOTIDE SEQUENCE [LARGE SCALE GENOMIC DNA]</scope>
    <source>
        <strain evidence="2 3">YIT 11840</strain>
    </source>
</reference>
<name>G5SQ94_9BACT</name>
<proteinExistence type="predicted"/>
<keyword evidence="3" id="KW-1185">Reference proteome</keyword>
<protein>
    <submittedName>
        <fullName evidence="2">Uncharacterized protein</fullName>
    </submittedName>
</protein>
<sequence length="92" mass="9873">MQSASRNGLLRNTDGEPCGANEADGGKMTGMSAPDRLFDFTGTGMAAIFSVPTGFGTEYPILGALRNTKSQKEHFVIAPVFHLKFVTLHEVI</sequence>
<accession>G5SQ94</accession>
<organism evidence="2 3">
    <name type="scientific">Paraprevotella clara YIT 11840</name>
    <dbReference type="NCBI Taxonomy" id="762968"/>
    <lineage>
        <taxon>Bacteria</taxon>
        <taxon>Pseudomonadati</taxon>
        <taxon>Bacteroidota</taxon>
        <taxon>Bacteroidia</taxon>
        <taxon>Bacteroidales</taxon>
        <taxon>Prevotellaceae</taxon>
        <taxon>Paraprevotella</taxon>
    </lineage>
</organism>
<comment type="caution">
    <text evidence="2">The sequence shown here is derived from an EMBL/GenBank/DDBJ whole genome shotgun (WGS) entry which is preliminary data.</text>
</comment>
<dbReference type="EMBL" id="AFFY01000022">
    <property type="protein sequence ID" value="EHH00297.1"/>
    <property type="molecule type" value="Genomic_DNA"/>
</dbReference>
<evidence type="ECO:0000256" key="1">
    <source>
        <dbReference type="SAM" id="MobiDB-lite"/>
    </source>
</evidence>
<dbReference type="HOGENOM" id="CLU_2410570_0_0_10"/>
<dbReference type="AlphaFoldDB" id="G5SQ94"/>
<dbReference type="STRING" id="762968.HMPREF9441_01531"/>
<gene>
    <name evidence="2" type="ORF">HMPREF9441_01531</name>
</gene>
<evidence type="ECO:0000313" key="3">
    <source>
        <dbReference type="Proteomes" id="UP000003598"/>
    </source>
</evidence>
<dbReference type="PATRIC" id="fig|762968.3.peg.1369"/>